<evidence type="ECO:0000256" key="5">
    <source>
        <dbReference type="ARBA" id="ARBA00022989"/>
    </source>
</evidence>
<keyword evidence="4 15" id="KW-0812">Transmembrane</keyword>
<evidence type="ECO:0000256" key="14">
    <source>
        <dbReference type="SAM" id="MobiDB-lite"/>
    </source>
</evidence>
<feature type="transmembrane region" description="Helical" evidence="15">
    <location>
        <begin position="52"/>
        <end position="72"/>
    </location>
</feature>
<feature type="transmembrane region" description="Helical" evidence="15">
    <location>
        <begin position="108"/>
        <end position="128"/>
    </location>
</feature>
<dbReference type="PANTHER" id="PTHR23503:SF8">
    <property type="entry name" value="FACILITATED GLUCOSE TRANSPORTER PROTEIN 1"/>
    <property type="match status" value="1"/>
</dbReference>
<evidence type="ECO:0000313" key="17">
    <source>
        <dbReference type="EMBL" id="OMJ85248.1"/>
    </source>
</evidence>
<organism evidence="17 18">
    <name type="scientific">Stentor coeruleus</name>
    <dbReference type="NCBI Taxonomy" id="5963"/>
    <lineage>
        <taxon>Eukaryota</taxon>
        <taxon>Sar</taxon>
        <taxon>Alveolata</taxon>
        <taxon>Ciliophora</taxon>
        <taxon>Postciliodesmatophora</taxon>
        <taxon>Heterotrichea</taxon>
        <taxon>Heterotrichida</taxon>
        <taxon>Stentoridae</taxon>
        <taxon>Stentor</taxon>
    </lineage>
</organism>
<dbReference type="PANTHER" id="PTHR23503">
    <property type="entry name" value="SOLUTE CARRIER FAMILY 2"/>
    <property type="match status" value="1"/>
</dbReference>
<dbReference type="PRINTS" id="PR00171">
    <property type="entry name" value="SUGRTRNSPORT"/>
</dbReference>
<evidence type="ECO:0000256" key="3">
    <source>
        <dbReference type="ARBA" id="ARBA00022448"/>
    </source>
</evidence>
<dbReference type="InterPro" id="IPR045263">
    <property type="entry name" value="GLUT"/>
</dbReference>
<keyword evidence="6 15" id="KW-0472">Membrane</keyword>
<dbReference type="Pfam" id="PF00083">
    <property type="entry name" value="Sugar_tr"/>
    <property type="match status" value="1"/>
</dbReference>
<evidence type="ECO:0000256" key="10">
    <source>
        <dbReference type="ARBA" id="ARBA00044662"/>
    </source>
</evidence>
<keyword evidence="5 15" id="KW-1133">Transmembrane helix</keyword>
<feature type="transmembrane region" description="Helical" evidence="15">
    <location>
        <begin position="330"/>
        <end position="353"/>
    </location>
</feature>
<dbReference type="Gene3D" id="1.20.1250.20">
    <property type="entry name" value="MFS general substrate transporter like domains"/>
    <property type="match status" value="1"/>
</dbReference>
<dbReference type="InterPro" id="IPR005828">
    <property type="entry name" value="MFS_sugar_transport-like"/>
</dbReference>
<feature type="region of interest" description="Disordered" evidence="14">
    <location>
        <begin position="469"/>
        <end position="508"/>
    </location>
</feature>
<evidence type="ECO:0000259" key="16">
    <source>
        <dbReference type="PROSITE" id="PS50850"/>
    </source>
</evidence>
<evidence type="ECO:0000256" key="2">
    <source>
        <dbReference type="ARBA" id="ARBA00011738"/>
    </source>
</evidence>
<evidence type="ECO:0000256" key="8">
    <source>
        <dbReference type="ARBA" id="ARBA00044648"/>
    </source>
</evidence>
<feature type="transmembrane region" description="Helical" evidence="15">
    <location>
        <begin position="140"/>
        <end position="163"/>
    </location>
</feature>
<feature type="transmembrane region" description="Helical" evidence="15">
    <location>
        <begin position="418"/>
        <end position="439"/>
    </location>
</feature>
<reference evidence="17 18" key="1">
    <citation type="submission" date="2016-11" db="EMBL/GenBank/DDBJ databases">
        <title>The macronuclear genome of Stentor coeruleus: a giant cell with tiny introns.</title>
        <authorList>
            <person name="Slabodnick M."/>
            <person name="Ruby J.G."/>
            <person name="Reiff S.B."/>
            <person name="Swart E.C."/>
            <person name="Gosai S."/>
            <person name="Prabakaran S."/>
            <person name="Witkowska E."/>
            <person name="Larue G.E."/>
            <person name="Fisher S."/>
            <person name="Freeman R.M."/>
            <person name="Gunawardena J."/>
            <person name="Chu W."/>
            <person name="Stover N.A."/>
            <person name="Gregory B.D."/>
            <person name="Nowacki M."/>
            <person name="Derisi J."/>
            <person name="Roy S.W."/>
            <person name="Marshall W.F."/>
            <person name="Sood P."/>
        </authorList>
    </citation>
    <scope>NUCLEOTIDE SEQUENCE [LARGE SCALE GENOMIC DNA]</scope>
    <source>
        <strain evidence="17">WM001</strain>
    </source>
</reference>
<dbReference type="InterPro" id="IPR020846">
    <property type="entry name" value="MFS_dom"/>
</dbReference>
<dbReference type="GO" id="GO:0016020">
    <property type="term" value="C:membrane"/>
    <property type="evidence" value="ECO:0007669"/>
    <property type="project" value="UniProtKB-SubCell"/>
</dbReference>
<comment type="catalytic activity">
    <reaction evidence="8">
        <text>D-glucose(out) = D-glucose(in)</text>
        <dbReference type="Rhea" id="RHEA:60376"/>
        <dbReference type="ChEBI" id="CHEBI:4167"/>
    </reaction>
    <physiologicalReaction direction="left-to-right" evidence="8">
        <dbReference type="Rhea" id="RHEA:60377"/>
    </physiologicalReaction>
</comment>
<keyword evidence="3" id="KW-0813">Transport</keyword>
<feature type="transmembrane region" description="Helical" evidence="15">
    <location>
        <begin position="299"/>
        <end position="323"/>
    </location>
</feature>
<comment type="catalytic activity">
    <reaction evidence="11">
        <text>D-glucosamine(out) = D-glucosamine(in)</text>
        <dbReference type="Rhea" id="RHEA:78423"/>
        <dbReference type="ChEBI" id="CHEBI:58723"/>
    </reaction>
    <physiologicalReaction direction="left-to-right" evidence="11">
        <dbReference type="Rhea" id="RHEA:78424"/>
    </physiologicalReaction>
</comment>
<feature type="transmembrane region" description="Helical" evidence="15">
    <location>
        <begin position="12"/>
        <end position="32"/>
    </location>
</feature>
<dbReference type="OrthoDB" id="6612291at2759"/>
<evidence type="ECO:0000256" key="12">
    <source>
        <dbReference type="ARBA" id="ARBA00044710"/>
    </source>
</evidence>
<feature type="transmembrane region" description="Helical" evidence="15">
    <location>
        <begin position="265"/>
        <end position="287"/>
    </location>
</feature>
<dbReference type="InterPro" id="IPR036259">
    <property type="entry name" value="MFS_trans_sf"/>
</dbReference>
<comment type="catalytic activity">
    <reaction evidence="7">
        <text>D-galactose(in) = D-galactose(out)</text>
        <dbReference type="Rhea" id="RHEA:34915"/>
        <dbReference type="ChEBI" id="CHEBI:4139"/>
    </reaction>
    <physiologicalReaction direction="right-to-left" evidence="7">
        <dbReference type="Rhea" id="RHEA:34917"/>
    </physiologicalReaction>
</comment>
<dbReference type="EMBL" id="MPUH01000243">
    <property type="protein sequence ID" value="OMJ85248.1"/>
    <property type="molecule type" value="Genomic_DNA"/>
</dbReference>
<evidence type="ECO:0000313" key="18">
    <source>
        <dbReference type="Proteomes" id="UP000187209"/>
    </source>
</evidence>
<dbReference type="SUPFAM" id="SSF103473">
    <property type="entry name" value="MFS general substrate transporter"/>
    <property type="match status" value="1"/>
</dbReference>
<dbReference type="AlphaFoldDB" id="A0A1R2C8A6"/>
<comment type="catalytic activity">
    <reaction evidence="12">
        <text>D-fructose(out) = D-fructose(in)</text>
        <dbReference type="Rhea" id="RHEA:60372"/>
        <dbReference type="ChEBI" id="CHEBI:37721"/>
    </reaction>
    <physiologicalReaction direction="left-to-right" evidence="12">
        <dbReference type="Rhea" id="RHEA:60373"/>
    </physiologicalReaction>
</comment>
<comment type="catalytic activity">
    <reaction evidence="9">
        <text>D-xylose(out) = D-xylose(in)</text>
        <dbReference type="Rhea" id="RHEA:78427"/>
        <dbReference type="ChEBI" id="CHEBI:53455"/>
    </reaction>
    <physiologicalReaction direction="left-to-right" evidence="9">
        <dbReference type="Rhea" id="RHEA:78428"/>
    </physiologicalReaction>
</comment>
<feature type="compositionally biased region" description="Acidic residues" evidence="14">
    <location>
        <begin position="471"/>
        <end position="485"/>
    </location>
</feature>
<comment type="subunit">
    <text evidence="2">Homodimer.</text>
</comment>
<proteinExistence type="predicted"/>
<feature type="domain" description="Major facilitator superfamily (MFS) profile" evidence="16">
    <location>
        <begin position="14"/>
        <end position="445"/>
    </location>
</feature>
<dbReference type="PROSITE" id="PS50850">
    <property type="entry name" value="MFS"/>
    <property type="match status" value="1"/>
</dbReference>
<dbReference type="GO" id="GO:0015149">
    <property type="term" value="F:hexose transmembrane transporter activity"/>
    <property type="evidence" value="ECO:0007669"/>
    <property type="project" value="TreeGrafter"/>
</dbReference>
<comment type="catalytic activity">
    <reaction evidence="10">
        <text>D-mannose(out) = D-mannose(in)</text>
        <dbReference type="Rhea" id="RHEA:78391"/>
        <dbReference type="ChEBI" id="CHEBI:4208"/>
    </reaction>
    <physiologicalReaction direction="left-to-right" evidence="10">
        <dbReference type="Rhea" id="RHEA:78392"/>
    </physiologicalReaction>
</comment>
<feature type="transmembrane region" description="Helical" evidence="15">
    <location>
        <begin position="84"/>
        <end position="102"/>
    </location>
</feature>
<evidence type="ECO:0000256" key="7">
    <source>
        <dbReference type="ARBA" id="ARBA00044637"/>
    </source>
</evidence>
<protein>
    <recommendedName>
        <fullName evidence="13">Hexose transporter 1</fullName>
    </recommendedName>
</protein>
<dbReference type="Proteomes" id="UP000187209">
    <property type="component" value="Unassembled WGS sequence"/>
</dbReference>
<accession>A0A1R2C8A6</accession>
<comment type="subcellular location">
    <subcellularLocation>
        <location evidence="1">Membrane</location>
        <topology evidence="1">Multi-pass membrane protein</topology>
    </subcellularLocation>
</comment>
<evidence type="ECO:0000256" key="11">
    <source>
        <dbReference type="ARBA" id="ARBA00044668"/>
    </source>
</evidence>
<evidence type="ECO:0000256" key="9">
    <source>
        <dbReference type="ARBA" id="ARBA00044656"/>
    </source>
</evidence>
<name>A0A1R2C8A6_9CILI</name>
<comment type="caution">
    <text evidence="17">The sequence shown here is derived from an EMBL/GenBank/DDBJ whole genome shotgun (WGS) entry which is preliminary data.</text>
</comment>
<evidence type="ECO:0000256" key="1">
    <source>
        <dbReference type="ARBA" id="ARBA00004141"/>
    </source>
</evidence>
<sequence length="534" mass="58877">MNEKQYNEKQVWILNTHICIASFVFLYTLGVFNTCTSNVAASLNWGDNTSTYINVFSTLISVGQTIGCLIAPQLLDKFGRRKTVISQDILFIAASIMIVMPHTVPFGIGRFFTGLSTGVMATVNPIFINEVTPVEMIGKVGPLLVITSSIGLLCSYSFGLFLPLDNFSDDPLNNLWIFLFLFPAVLCAYQMFYFLVFMKHDTPQFYLSKNMIAEANQALRLTHNVSGIGSGLRRVNSDIRGKTTLSGAKLSLLGMLKVSKYRKMIRAAIGLAIIQQFCGITAIYFYSTSIFMQLGGGLFMARVVTVIMGVVNLLSSVGSLFLIPYFGRKTLILSSEILICADMLILGICSGYATVDSLVLAVFLIAFFAPFGYGLAAVFWMYLSEILNDQIFSFACIISFGLSIPVSLVFPIAVDGVGIGNCFLFFSVSMALGSLYTFFDIIETKGKEKEQILFEMKVLDASVAPDKNAEESDSLQEEVECEENENATIKNNNDKEDLDQTNNSPEKLLEGKEIIHDDANNNSFSTALNYSTNK</sequence>
<feature type="transmembrane region" description="Helical" evidence="15">
    <location>
        <begin position="175"/>
        <end position="196"/>
    </location>
</feature>
<evidence type="ECO:0000256" key="15">
    <source>
        <dbReference type="SAM" id="Phobius"/>
    </source>
</evidence>
<dbReference type="InterPro" id="IPR003663">
    <property type="entry name" value="Sugar/inositol_transpt"/>
</dbReference>
<evidence type="ECO:0000256" key="4">
    <source>
        <dbReference type="ARBA" id="ARBA00022692"/>
    </source>
</evidence>
<evidence type="ECO:0000256" key="13">
    <source>
        <dbReference type="ARBA" id="ARBA00044780"/>
    </source>
</evidence>
<feature type="transmembrane region" description="Helical" evidence="15">
    <location>
        <begin position="359"/>
        <end position="383"/>
    </location>
</feature>
<feature type="transmembrane region" description="Helical" evidence="15">
    <location>
        <begin position="390"/>
        <end position="412"/>
    </location>
</feature>
<gene>
    <name evidence="17" type="ORF">SteCoe_13484</name>
</gene>
<evidence type="ECO:0000256" key="6">
    <source>
        <dbReference type="ARBA" id="ARBA00023136"/>
    </source>
</evidence>
<keyword evidence="18" id="KW-1185">Reference proteome</keyword>